<keyword evidence="5 6" id="KW-0472">Membrane</keyword>
<accession>A0ABV9VY09</accession>
<dbReference type="PANTHER" id="PTHR43124:SF8">
    <property type="entry name" value="INNER MEMBRANE TRANSPORT PROTEIN YDHP"/>
    <property type="match status" value="1"/>
</dbReference>
<dbReference type="EMBL" id="JBHSIU010000018">
    <property type="protein sequence ID" value="MFC4999521.1"/>
    <property type="molecule type" value="Genomic_DNA"/>
</dbReference>
<feature type="transmembrane region" description="Helical" evidence="6">
    <location>
        <begin position="358"/>
        <end position="376"/>
    </location>
</feature>
<evidence type="ECO:0000256" key="6">
    <source>
        <dbReference type="SAM" id="Phobius"/>
    </source>
</evidence>
<feature type="transmembrane region" description="Helical" evidence="6">
    <location>
        <begin position="42"/>
        <end position="62"/>
    </location>
</feature>
<keyword evidence="9" id="KW-1185">Reference proteome</keyword>
<dbReference type="Proteomes" id="UP001595912">
    <property type="component" value="Unassembled WGS sequence"/>
</dbReference>
<dbReference type="PROSITE" id="PS50850">
    <property type="entry name" value="MFS"/>
    <property type="match status" value="1"/>
</dbReference>
<dbReference type="PANTHER" id="PTHR43124">
    <property type="entry name" value="PURINE EFFLUX PUMP PBUE"/>
    <property type="match status" value="1"/>
</dbReference>
<sequence>MPLPLVALILAVFSLGTAESVIAGLLPFLAGDLEVSVASAGLLVSAYALTVVVAGPVVTLLTTRLPRRALLVGLTGCFAAGNVLAAIAPNYGVLMAARIVSALTHCTLFALALVVASSLVPPEKAGSAVAKVILGVNLATVVGVPLGIVVADVAGWRATFWLVAALSLVSTAVAVVTMRGDRGAAASSGNVASELRVLGNRRVQMALLLTALGMAGAFTAFTYLTPLLVSVTGLDGRAVGIVLLVFGVGSFLGGILGGRLADRAVLPGTVGTLGVLAIVLLLIAAAASLRWPTIGLVFVFGAVFFALNPLMGARIITLASGEAPTLAVAVGVSSVQVAIAFGGWFGGRVLDAGFGNRAVMVAGAAVTALGLAMSVWELRRSPASVDVGVGR</sequence>
<dbReference type="InterPro" id="IPR050189">
    <property type="entry name" value="MFS_Efflux_Transporters"/>
</dbReference>
<feature type="transmembrane region" description="Helical" evidence="6">
    <location>
        <begin position="69"/>
        <end position="87"/>
    </location>
</feature>
<dbReference type="Gene3D" id="1.20.1250.20">
    <property type="entry name" value="MFS general substrate transporter like domains"/>
    <property type="match status" value="1"/>
</dbReference>
<dbReference type="InterPro" id="IPR001958">
    <property type="entry name" value="Tet-R_TetA/multi-R_MdtG-like"/>
</dbReference>
<dbReference type="CDD" id="cd17324">
    <property type="entry name" value="MFS_NepI_like"/>
    <property type="match status" value="1"/>
</dbReference>
<comment type="caution">
    <text evidence="8">The sequence shown here is derived from an EMBL/GenBank/DDBJ whole genome shotgun (WGS) entry which is preliminary data.</text>
</comment>
<feature type="transmembrane region" description="Helical" evidence="6">
    <location>
        <begin position="160"/>
        <end position="178"/>
    </location>
</feature>
<protein>
    <submittedName>
        <fullName evidence="8">MFS transporter</fullName>
    </submittedName>
</protein>
<evidence type="ECO:0000256" key="3">
    <source>
        <dbReference type="ARBA" id="ARBA00022692"/>
    </source>
</evidence>
<comment type="subcellular location">
    <subcellularLocation>
        <location evidence="1">Cell membrane</location>
        <topology evidence="1">Multi-pass membrane protein</topology>
    </subcellularLocation>
</comment>
<proteinExistence type="predicted"/>
<organism evidence="8 9">
    <name type="scientific">Dactylosporangium cerinum</name>
    <dbReference type="NCBI Taxonomy" id="1434730"/>
    <lineage>
        <taxon>Bacteria</taxon>
        <taxon>Bacillati</taxon>
        <taxon>Actinomycetota</taxon>
        <taxon>Actinomycetes</taxon>
        <taxon>Micromonosporales</taxon>
        <taxon>Micromonosporaceae</taxon>
        <taxon>Dactylosporangium</taxon>
    </lineage>
</organism>
<dbReference type="PRINTS" id="PR01035">
    <property type="entry name" value="TCRTETA"/>
</dbReference>
<feature type="transmembrane region" description="Helical" evidence="6">
    <location>
        <begin position="325"/>
        <end position="346"/>
    </location>
</feature>
<name>A0ABV9VY09_9ACTN</name>
<reference evidence="9" key="1">
    <citation type="journal article" date="2019" name="Int. J. Syst. Evol. Microbiol.">
        <title>The Global Catalogue of Microorganisms (GCM) 10K type strain sequencing project: providing services to taxonomists for standard genome sequencing and annotation.</title>
        <authorList>
            <consortium name="The Broad Institute Genomics Platform"/>
            <consortium name="The Broad Institute Genome Sequencing Center for Infectious Disease"/>
            <person name="Wu L."/>
            <person name="Ma J."/>
        </authorList>
    </citation>
    <scope>NUCLEOTIDE SEQUENCE [LARGE SCALE GENOMIC DNA]</scope>
    <source>
        <strain evidence="9">CGMCC 4.7152</strain>
    </source>
</reference>
<keyword evidence="4 6" id="KW-1133">Transmembrane helix</keyword>
<dbReference type="RefSeq" id="WP_380115967.1">
    <property type="nucleotide sequence ID" value="NZ_JBHSIU010000018.1"/>
</dbReference>
<evidence type="ECO:0000256" key="2">
    <source>
        <dbReference type="ARBA" id="ARBA00022475"/>
    </source>
</evidence>
<feature type="domain" description="Major facilitator superfamily (MFS) profile" evidence="7">
    <location>
        <begin position="4"/>
        <end position="382"/>
    </location>
</feature>
<evidence type="ECO:0000259" key="7">
    <source>
        <dbReference type="PROSITE" id="PS50850"/>
    </source>
</evidence>
<feature type="transmembrane region" description="Helical" evidence="6">
    <location>
        <begin position="132"/>
        <end position="154"/>
    </location>
</feature>
<dbReference type="SUPFAM" id="SSF103473">
    <property type="entry name" value="MFS general substrate transporter"/>
    <property type="match status" value="1"/>
</dbReference>
<feature type="transmembrane region" description="Helical" evidence="6">
    <location>
        <begin position="236"/>
        <end position="257"/>
    </location>
</feature>
<dbReference type="InterPro" id="IPR036259">
    <property type="entry name" value="MFS_trans_sf"/>
</dbReference>
<evidence type="ECO:0000256" key="4">
    <source>
        <dbReference type="ARBA" id="ARBA00022989"/>
    </source>
</evidence>
<dbReference type="InterPro" id="IPR020846">
    <property type="entry name" value="MFS_dom"/>
</dbReference>
<gene>
    <name evidence="8" type="ORF">ACFPIJ_16985</name>
</gene>
<feature type="transmembrane region" description="Helical" evidence="6">
    <location>
        <begin position="293"/>
        <end position="313"/>
    </location>
</feature>
<keyword evidence="3 6" id="KW-0812">Transmembrane</keyword>
<evidence type="ECO:0000256" key="1">
    <source>
        <dbReference type="ARBA" id="ARBA00004651"/>
    </source>
</evidence>
<evidence type="ECO:0000256" key="5">
    <source>
        <dbReference type="ARBA" id="ARBA00023136"/>
    </source>
</evidence>
<feature type="transmembrane region" description="Helical" evidence="6">
    <location>
        <begin position="99"/>
        <end position="120"/>
    </location>
</feature>
<evidence type="ECO:0000313" key="9">
    <source>
        <dbReference type="Proteomes" id="UP001595912"/>
    </source>
</evidence>
<feature type="transmembrane region" description="Helical" evidence="6">
    <location>
        <begin position="264"/>
        <end position="287"/>
    </location>
</feature>
<keyword evidence="2" id="KW-1003">Cell membrane</keyword>
<dbReference type="Pfam" id="PF07690">
    <property type="entry name" value="MFS_1"/>
    <property type="match status" value="1"/>
</dbReference>
<dbReference type="InterPro" id="IPR011701">
    <property type="entry name" value="MFS"/>
</dbReference>
<evidence type="ECO:0000313" key="8">
    <source>
        <dbReference type="EMBL" id="MFC4999521.1"/>
    </source>
</evidence>
<feature type="transmembrane region" description="Helical" evidence="6">
    <location>
        <begin position="205"/>
        <end position="224"/>
    </location>
</feature>